<dbReference type="PANTHER" id="PTHR34986:SF1">
    <property type="entry name" value="PROTEIN YIAL"/>
    <property type="match status" value="1"/>
</dbReference>
<keyword evidence="2" id="KW-1185">Reference proteome</keyword>
<dbReference type="PANTHER" id="PTHR34986">
    <property type="entry name" value="EVOLVED BETA-GALACTOSIDASE SUBUNIT BETA"/>
    <property type="match status" value="1"/>
</dbReference>
<dbReference type="InterPro" id="IPR004375">
    <property type="entry name" value="NanQ/TabA/YiaL"/>
</dbReference>
<organism evidence="1 2">
    <name type="scientific">Carboxylicivirga linearis</name>
    <dbReference type="NCBI Taxonomy" id="1628157"/>
    <lineage>
        <taxon>Bacteria</taxon>
        <taxon>Pseudomonadati</taxon>
        <taxon>Bacteroidota</taxon>
        <taxon>Bacteroidia</taxon>
        <taxon>Marinilabiliales</taxon>
        <taxon>Marinilabiliaceae</taxon>
        <taxon>Carboxylicivirga</taxon>
    </lineage>
</organism>
<dbReference type="InterPro" id="IPR037012">
    <property type="entry name" value="NanQ/TabA/YiaL_sf"/>
</dbReference>
<comment type="caution">
    <text evidence="1">The sequence shown here is derived from an EMBL/GenBank/DDBJ whole genome shotgun (WGS) entry which is preliminary data.</text>
</comment>
<dbReference type="NCBIfam" id="TIGR00022">
    <property type="entry name" value="YhcH/YjgK/YiaL family protein"/>
    <property type="match status" value="1"/>
</dbReference>
<dbReference type="Pfam" id="PF04074">
    <property type="entry name" value="DUF386"/>
    <property type="match status" value="1"/>
</dbReference>
<protein>
    <submittedName>
        <fullName evidence="1">YhcH/YjgK/YiaL family protein</fullName>
    </submittedName>
</protein>
<name>A0ABS5JUJ7_9BACT</name>
<gene>
    <name evidence="1" type="ORF">KEM10_09780</name>
</gene>
<dbReference type="SUPFAM" id="SSF51197">
    <property type="entry name" value="Clavaminate synthase-like"/>
    <property type="match status" value="1"/>
</dbReference>
<dbReference type="EMBL" id="JAGUCO010000005">
    <property type="protein sequence ID" value="MBS2098571.1"/>
    <property type="molecule type" value="Genomic_DNA"/>
</dbReference>
<evidence type="ECO:0000313" key="2">
    <source>
        <dbReference type="Proteomes" id="UP000708576"/>
    </source>
</evidence>
<sequence length="158" mass="18070">MAIIGTLETLLKQADQSLFEKALNFLQKTDIDKVFKDVTIGNPIEIEIDGKDVFAIFQTYETKPFEDAKMEGHKKYIDIQYLHNGSEQILVTPKERMIKDDTYDETRDVYFPMVADYSTFRMNAGNGCILYPEDLHAPGIRIDAPAKVEKIVFKVAVK</sequence>
<dbReference type="Proteomes" id="UP000708576">
    <property type="component" value="Unassembled WGS sequence"/>
</dbReference>
<dbReference type="Gene3D" id="2.60.120.370">
    <property type="entry name" value="YhcH/YjgK/YiaL"/>
    <property type="match status" value="1"/>
</dbReference>
<evidence type="ECO:0000313" key="1">
    <source>
        <dbReference type="EMBL" id="MBS2098571.1"/>
    </source>
</evidence>
<reference evidence="1 2" key="1">
    <citation type="journal article" date="2015" name="Int. J. Syst. Evol. Microbiol.">
        <title>Carboxylicivirga linearis sp. nov., isolated from a sea cucumber culture pond.</title>
        <authorList>
            <person name="Wang F.Q."/>
            <person name="Zhou Y.X."/>
            <person name="Lin X.Z."/>
            <person name="Chen G.J."/>
            <person name="Du Z.J."/>
        </authorList>
    </citation>
    <scope>NUCLEOTIDE SEQUENCE [LARGE SCALE GENOMIC DNA]</scope>
    <source>
        <strain evidence="1 2">FB218</strain>
    </source>
</reference>
<dbReference type="RefSeq" id="WP_212215805.1">
    <property type="nucleotide sequence ID" value="NZ_JAGUCO010000005.1"/>
</dbReference>
<accession>A0ABS5JUJ7</accession>
<proteinExistence type="predicted"/>